<protein>
    <submittedName>
        <fullName evidence="2">Uncharacterized protein</fullName>
    </submittedName>
</protein>
<reference evidence="2" key="1">
    <citation type="submission" date="2021-01" db="EMBL/GenBank/DDBJ databases">
        <title>Whole genome shotgun sequence of Rugosimonospora africana NBRC 104875.</title>
        <authorList>
            <person name="Komaki H."/>
            <person name="Tamura T."/>
        </authorList>
    </citation>
    <scope>NUCLEOTIDE SEQUENCE</scope>
    <source>
        <strain evidence="2">NBRC 104875</strain>
    </source>
</reference>
<sequence>MPGIGGTTIRPDRIHQSPDGDDSPRFQRQANQQRPQSGANNRQNATVVVPHLYRTQDLNPHTTNQPTRRGNRITAQRSVRQGRQLCLAPDVSDL</sequence>
<feature type="compositionally biased region" description="Polar residues" evidence="1">
    <location>
        <begin position="56"/>
        <end position="81"/>
    </location>
</feature>
<evidence type="ECO:0000313" key="2">
    <source>
        <dbReference type="EMBL" id="GIH19855.1"/>
    </source>
</evidence>
<feature type="compositionally biased region" description="Polar residues" evidence="1">
    <location>
        <begin position="26"/>
        <end position="46"/>
    </location>
</feature>
<dbReference type="AlphaFoldDB" id="A0A8J3VV34"/>
<feature type="region of interest" description="Disordered" evidence="1">
    <location>
        <begin position="1"/>
        <end position="81"/>
    </location>
</feature>
<gene>
    <name evidence="2" type="ORF">Raf01_80270</name>
</gene>
<comment type="caution">
    <text evidence="2">The sequence shown here is derived from an EMBL/GenBank/DDBJ whole genome shotgun (WGS) entry which is preliminary data.</text>
</comment>
<organism evidence="2 3">
    <name type="scientific">Rugosimonospora africana</name>
    <dbReference type="NCBI Taxonomy" id="556532"/>
    <lineage>
        <taxon>Bacteria</taxon>
        <taxon>Bacillati</taxon>
        <taxon>Actinomycetota</taxon>
        <taxon>Actinomycetes</taxon>
        <taxon>Micromonosporales</taxon>
        <taxon>Micromonosporaceae</taxon>
        <taxon>Rugosimonospora</taxon>
    </lineage>
</organism>
<proteinExistence type="predicted"/>
<dbReference type="EMBL" id="BONZ01000086">
    <property type="protein sequence ID" value="GIH19855.1"/>
    <property type="molecule type" value="Genomic_DNA"/>
</dbReference>
<evidence type="ECO:0000256" key="1">
    <source>
        <dbReference type="SAM" id="MobiDB-lite"/>
    </source>
</evidence>
<accession>A0A8J3VV34</accession>
<dbReference type="Proteomes" id="UP000642748">
    <property type="component" value="Unassembled WGS sequence"/>
</dbReference>
<evidence type="ECO:0000313" key="3">
    <source>
        <dbReference type="Proteomes" id="UP000642748"/>
    </source>
</evidence>
<feature type="compositionally biased region" description="Basic and acidic residues" evidence="1">
    <location>
        <begin position="10"/>
        <end position="25"/>
    </location>
</feature>
<name>A0A8J3VV34_9ACTN</name>
<keyword evidence="3" id="KW-1185">Reference proteome</keyword>